<evidence type="ECO:0000313" key="2">
    <source>
        <dbReference type="Proteomes" id="UP000050863"/>
    </source>
</evidence>
<reference evidence="1 2" key="1">
    <citation type="submission" date="2014-03" db="EMBL/GenBank/DDBJ databases">
        <title>Bradyrhizobium valentinum sp. nov., isolated from effective nodules of Lupinus mariae-josephae, a lupine endemic of basic-lime soils in Eastern Spain.</title>
        <authorList>
            <person name="Duran D."/>
            <person name="Rey L."/>
            <person name="Navarro A."/>
            <person name="Busquets A."/>
            <person name="Imperial J."/>
            <person name="Ruiz-Argueso T."/>
        </authorList>
    </citation>
    <scope>NUCLEOTIDE SEQUENCE [LARGE SCALE GENOMIC DNA]</scope>
    <source>
        <strain evidence="1 2">PAC68</strain>
    </source>
</reference>
<comment type="caution">
    <text evidence="1">The sequence shown here is derived from an EMBL/GenBank/DDBJ whole genome shotgun (WGS) entry which is preliminary data.</text>
</comment>
<accession>A0A0R3M6W0</accession>
<dbReference type="RefSeq" id="WP_057834276.1">
    <property type="nucleotide sequence ID" value="NZ_LLXZ01000027.1"/>
</dbReference>
<dbReference type="EMBL" id="LLXZ01000027">
    <property type="protein sequence ID" value="KRR13421.1"/>
    <property type="molecule type" value="Genomic_DNA"/>
</dbReference>
<dbReference type="AlphaFoldDB" id="A0A0R3M6W0"/>
<proteinExistence type="predicted"/>
<organism evidence="1 2">
    <name type="scientific">Bradyrhizobium jicamae</name>
    <dbReference type="NCBI Taxonomy" id="280332"/>
    <lineage>
        <taxon>Bacteria</taxon>
        <taxon>Pseudomonadati</taxon>
        <taxon>Pseudomonadota</taxon>
        <taxon>Alphaproteobacteria</taxon>
        <taxon>Hyphomicrobiales</taxon>
        <taxon>Nitrobacteraceae</taxon>
        <taxon>Bradyrhizobium</taxon>
    </lineage>
</organism>
<dbReference type="Proteomes" id="UP000050863">
    <property type="component" value="Unassembled WGS sequence"/>
</dbReference>
<sequence>MFNLLLIYRQKILSQKRGSALIEINFDQARKTLMVAKQFDLHQGDFRGIGKLSWDPLGTVHTGGP</sequence>
<protein>
    <submittedName>
        <fullName evidence="1">Uncharacterized protein</fullName>
    </submittedName>
</protein>
<evidence type="ECO:0000313" key="1">
    <source>
        <dbReference type="EMBL" id="KRR13421.1"/>
    </source>
</evidence>
<dbReference type="STRING" id="280332.CQ12_09870"/>
<name>A0A0R3M6W0_9BRAD</name>
<keyword evidence="2" id="KW-1185">Reference proteome</keyword>
<gene>
    <name evidence="1" type="ORF">CQ12_09870</name>
</gene>